<evidence type="ECO:0000256" key="1">
    <source>
        <dbReference type="PROSITE-ProRule" id="PRU00117"/>
    </source>
</evidence>
<dbReference type="Proteomes" id="UP000594262">
    <property type="component" value="Unplaced"/>
</dbReference>
<dbReference type="PROSITE" id="PS50084">
    <property type="entry name" value="KH_TYPE_1"/>
    <property type="match status" value="1"/>
</dbReference>
<sequence>MYRTPSLKVVFAYDEDEHYAPPHKISWVTRAKRTSNERWIFIQCCGQMGNVEKRGEKKLITSRHPCKGNLFSSQLSATEKHHTGRMVLMRTNHSQIIKHCPPLARWNCCRAELPSWNGRWDSKDLRIPFTYVDTGCKEGRYQFTGCIDSDDDDDNDVYDFAMCARPLGSITKEKSKKSSNGPSSGDQTFVIENEKLMNPGVIEFTQQSVLKTFTDPLKPSLLDAMQQIFDGEIEIDDFPSIRVATRDNTTSIGGFYTCDNRRLLMFKVLRIKKIYVQWIGWTSEFDDKLRQNIKIDPETRVATNDEGIVDFRDDFIDHYCEHSVLNHGDSLFYIPEKFAGYLIGTNGATIRKKCQKYATHITVRELSKSHRVNTFTDVMKISYSEDAESRKEYVPGNAKKEHVKMVRKLARRNYLEELALDACETTSPI</sequence>
<keyword evidence="3" id="KW-1185">Reference proteome</keyword>
<dbReference type="RefSeq" id="XP_066930279.1">
    <property type="nucleotide sequence ID" value="XM_067074178.1"/>
</dbReference>
<dbReference type="EnsemblMetazoa" id="CLYHEMT002853.1">
    <property type="protein sequence ID" value="CLYHEMP002853.1"/>
    <property type="gene ID" value="CLYHEMG002853"/>
</dbReference>
<dbReference type="GO" id="GO:0003723">
    <property type="term" value="F:RNA binding"/>
    <property type="evidence" value="ECO:0007669"/>
    <property type="project" value="UniProtKB-UniRule"/>
</dbReference>
<evidence type="ECO:0008006" key="4">
    <source>
        <dbReference type="Google" id="ProtNLM"/>
    </source>
</evidence>
<keyword evidence="1" id="KW-0694">RNA-binding</keyword>
<reference evidence="2" key="1">
    <citation type="submission" date="2021-01" db="UniProtKB">
        <authorList>
            <consortium name="EnsemblMetazoa"/>
        </authorList>
    </citation>
    <scope>IDENTIFICATION</scope>
</reference>
<accession>A0A7M5V5Q2</accession>
<dbReference type="Gene3D" id="3.30.1370.10">
    <property type="entry name" value="K Homology domain, type 1"/>
    <property type="match status" value="1"/>
</dbReference>
<protein>
    <recommendedName>
        <fullName evidence="4">K Homology domain-containing protein</fullName>
    </recommendedName>
</protein>
<name>A0A7M5V5Q2_9CNID</name>
<evidence type="ECO:0000313" key="2">
    <source>
        <dbReference type="EnsemblMetazoa" id="CLYHEMP002853.1"/>
    </source>
</evidence>
<dbReference type="OrthoDB" id="6148233at2759"/>
<dbReference type="InterPro" id="IPR036612">
    <property type="entry name" value="KH_dom_type_1_sf"/>
</dbReference>
<dbReference type="GeneID" id="136817845"/>
<dbReference type="AlphaFoldDB" id="A0A7M5V5Q2"/>
<proteinExistence type="predicted"/>
<organism evidence="2 3">
    <name type="scientific">Clytia hemisphaerica</name>
    <dbReference type="NCBI Taxonomy" id="252671"/>
    <lineage>
        <taxon>Eukaryota</taxon>
        <taxon>Metazoa</taxon>
        <taxon>Cnidaria</taxon>
        <taxon>Hydrozoa</taxon>
        <taxon>Hydroidolina</taxon>
        <taxon>Leptothecata</taxon>
        <taxon>Obeliida</taxon>
        <taxon>Clytiidae</taxon>
        <taxon>Clytia</taxon>
    </lineage>
</organism>
<evidence type="ECO:0000313" key="3">
    <source>
        <dbReference type="Proteomes" id="UP000594262"/>
    </source>
</evidence>
<dbReference type="CDD" id="cd00105">
    <property type="entry name" value="KH-I"/>
    <property type="match status" value="1"/>
</dbReference>